<dbReference type="EMBL" id="JAPFFF010000071">
    <property type="protein sequence ID" value="KAK8835976.1"/>
    <property type="molecule type" value="Genomic_DNA"/>
</dbReference>
<dbReference type="PANTHER" id="PTHR34071:SF2">
    <property type="entry name" value="FLAVIN-NUCLEOTIDE-BINDING PROTEIN"/>
    <property type="match status" value="1"/>
</dbReference>
<dbReference type="PANTHER" id="PTHR34071">
    <property type="entry name" value="5-NITROIMIDAZOLE ANTIBIOTICS RESISTANCE PROTEIN, NIMA-FAMILY-RELATED PROTEIN-RELATED"/>
    <property type="match status" value="1"/>
</dbReference>
<evidence type="ECO:0000313" key="2">
    <source>
        <dbReference type="Proteomes" id="UP001470230"/>
    </source>
</evidence>
<name>A0ABR2GQ14_9EUKA</name>
<dbReference type="Gene3D" id="2.30.110.10">
    <property type="entry name" value="Electron Transport, Fmn-binding Protein, Chain A"/>
    <property type="match status" value="1"/>
</dbReference>
<dbReference type="Proteomes" id="UP001470230">
    <property type="component" value="Unassembled WGS sequence"/>
</dbReference>
<comment type="caution">
    <text evidence="1">The sequence shown here is derived from an EMBL/GenBank/DDBJ whole genome shotgun (WGS) entry which is preliminary data.</text>
</comment>
<dbReference type="SUPFAM" id="SSF50475">
    <property type="entry name" value="FMN-binding split barrel"/>
    <property type="match status" value="1"/>
</dbReference>
<protein>
    <submittedName>
        <fullName evidence="1">Uncharacterized protein</fullName>
    </submittedName>
</protein>
<dbReference type="InterPro" id="IPR024747">
    <property type="entry name" value="Pyridox_Oxase-rel"/>
</dbReference>
<gene>
    <name evidence="1" type="ORF">M9Y10_040173</name>
</gene>
<dbReference type="InterPro" id="IPR012349">
    <property type="entry name" value="Split_barrel_FMN-bd"/>
</dbReference>
<organism evidence="1 2">
    <name type="scientific">Tritrichomonas musculus</name>
    <dbReference type="NCBI Taxonomy" id="1915356"/>
    <lineage>
        <taxon>Eukaryota</taxon>
        <taxon>Metamonada</taxon>
        <taxon>Parabasalia</taxon>
        <taxon>Tritrichomonadida</taxon>
        <taxon>Tritrichomonadidae</taxon>
        <taxon>Tritrichomonas</taxon>
    </lineage>
</organism>
<keyword evidence="2" id="KW-1185">Reference proteome</keyword>
<dbReference type="Pfam" id="PF12900">
    <property type="entry name" value="Pyridox_ox_2"/>
    <property type="match status" value="1"/>
</dbReference>
<proteinExistence type="predicted"/>
<evidence type="ECO:0000313" key="1">
    <source>
        <dbReference type="EMBL" id="KAK8835976.1"/>
    </source>
</evidence>
<sequence>MLSCFARMASNQMRRKDRQIISKDELFSLAKSCKFASVGLIDKSESNNIKPYVVPLSFGIKWEKNSEKPSFYFHSAKSGRKIQLLKDNSHACITLVKSANIKPVENNGPNSDVCTASMYYESIIADGQFEIIQNEKEKQEALSIILDHYDQPTSPMNSQLLAQTCVFKLTTENISGKKNIQH</sequence>
<accession>A0ABR2GQ14</accession>
<reference evidence="1 2" key="1">
    <citation type="submission" date="2024-04" db="EMBL/GenBank/DDBJ databases">
        <title>Tritrichomonas musculus Genome.</title>
        <authorList>
            <person name="Alves-Ferreira E."/>
            <person name="Grigg M."/>
            <person name="Lorenzi H."/>
            <person name="Galac M."/>
        </authorList>
    </citation>
    <scope>NUCLEOTIDE SEQUENCE [LARGE SCALE GENOMIC DNA]</scope>
    <source>
        <strain evidence="1 2">EAF2021</strain>
    </source>
</reference>